<evidence type="ECO:0000313" key="2">
    <source>
        <dbReference type="Proteomes" id="UP000762676"/>
    </source>
</evidence>
<reference evidence="1 2" key="1">
    <citation type="journal article" date="2021" name="Elife">
        <title>Chloroplast acquisition without the gene transfer in kleptoplastic sea slugs, Plakobranchus ocellatus.</title>
        <authorList>
            <person name="Maeda T."/>
            <person name="Takahashi S."/>
            <person name="Yoshida T."/>
            <person name="Shimamura S."/>
            <person name="Takaki Y."/>
            <person name="Nagai Y."/>
            <person name="Toyoda A."/>
            <person name="Suzuki Y."/>
            <person name="Arimoto A."/>
            <person name="Ishii H."/>
            <person name="Satoh N."/>
            <person name="Nishiyama T."/>
            <person name="Hasebe M."/>
            <person name="Maruyama T."/>
            <person name="Minagawa J."/>
            <person name="Obokata J."/>
            <person name="Shigenobu S."/>
        </authorList>
    </citation>
    <scope>NUCLEOTIDE SEQUENCE [LARGE SCALE GENOMIC DNA]</scope>
</reference>
<protein>
    <submittedName>
        <fullName evidence="1">Uncharacterized protein</fullName>
    </submittedName>
</protein>
<name>A0AAV4FTE6_9GAST</name>
<organism evidence="1 2">
    <name type="scientific">Elysia marginata</name>
    <dbReference type="NCBI Taxonomy" id="1093978"/>
    <lineage>
        <taxon>Eukaryota</taxon>
        <taxon>Metazoa</taxon>
        <taxon>Spiralia</taxon>
        <taxon>Lophotrochozoa</taxon>
        <taxon>Mollusca</taxon>
        <taxon>Gastropoda</taxon>
        <taxon>Heterobranchia</taxon>
        <taxon>Euthyneura</taxon>
        <taxon>Panpulmonata</taxon>
        <taxon>Sacoglossa</taxon>
        <taxon>Placobranchoidea</taxon>
        <taxon>Plakobranchidae</taxon>
        <taxon>Elysia</taxon>
    </lineage>
</organism>
<dbReference type="Proteomes" id="UP000762676">
    <property type="component" value="Unassembled WGS sequence"/>
</dbReference>
<keyword evidence="2" id="KW-1185">Reference proteome</keyword>
<dbReference type="AlphaFoldDB" id="A0AAV4FTE6"/>
<dbReference type="PROSITE" id="PS51257">
    <property type="entry name" value="PROKAR_LIPOPROTEIN"/>
    <property type="match status" value="1"/>
</dbReference>
<gene>
    <name evidence="1" type="ORF">ElyMa_005790600</name>
</gene>
<sequence>MTQRQQQSKFCSVNQRNVCANHVSFGCSENRRFCSKCLCDELVDMTSTSRLVDALASPVSSPQPPKQKVSRVGLFNPDIMDMARRQDIKRLDFNLRDPYPIDDMRTKVLRDLIIKKDEFVRSTVYRQGDGRTRINLADTQSPLDHSVSIIAEPPSARKLLYKLRLLSHTTFVAPVLFGNLSRPGEKTFLCYSCNGQMGVTFLHDENALTAAHTATFVTRVASPTITHKTFTYTCRAPVSADT</sequence>
<accession>A0AAV4FTE6</accession>
<proteinExistence type="predicted"/>
<evidence type="ECO:0000313" key="1">
    <source>
        <dbReference type="EMBL" id="GFR76023.1"/>
    </source>
</evidence>
<dbReference type="EMBL" id="BMAT01011622">
    <property type="protein sequence ID" value="GFR76023.1"/>
    <property type="molecule type" value="Genomic_DNA"/>
</dbReference>
<comment type="caution">
    <text evidence="1">The sequence shown here is derived from an EMBL/GenBank/DDBJ whole genome shotgun (WGS) entry which is preliminary data.</text>
</comment>